<feature type="signal peptide" evidence="2">
    <location>
        <begin position="1"/>
        <end position="23"/>
    </location>
</feature>
<keyword evidence="2" id="KW-0732">Signal</keyword>
<reference evidence="3" key="2">
    <citation type="submission" date="2021-08" db="EMBL/GenBank/DDBJ databases">
        <authorList>
            <person name="Tani A."/>
            <person name="Ola A."/>
            <person name="Ogura Y."/>
            <person name="Katsura K."/>
            <person name="Hayashi T."/>
        </authorList>
    </citation>
    <scope>NUCLEOTIDE SEQUENCE</scope>
    <source>
        <strain evidence="3">JCM 32048</strain>
    </source>
</reference>
<feature type="compositionally biased region" description="Low complexity" evidence="1">
    <location>
        <begin position="60"/>
        <end position="74"/>
    </location>
</feature>
<keyword evidence="4" id="KW-1185">Reference proteome</keyword>
<evidence type="ECO:0000256" key="2">
    <source>
        <dbReference type="SAM" id="SignalP"/>
    </source>
</evidence>
<evidence type="ECO:0008006" key="5">
    <source>
        <dbReference type="Google" id="ProtNLM"/>
    </source>
</evidence>
<accession>A0AA37M4T3</accession>
<dbReference type="Proteomes" id="UP001055286">
    <property type="component" value="Unassembled WGS sequence"/>
</dbReference>
<protein>
    <recommendedName>
        <fullName evidence="5">Secreted protein</fullName>
    </recommendedName>
</protein>
<feature type="chain" id="PRO_5041246012" description="Secreted protein" evidence="2">
    <location>
        <begin position="24"/>
        <end position="98"/>
    </location>
</feature>
<evidence type="ECO:0000256" key="1">
    <source>
        <dbReference type="SAM" id="MobiDB-lite"/>
    </source>
</evidence>
<comment type="caution">
    <text evidence="3">The sequence shown here is derived from an EMBL/GenBank/DDBJ whole genome shotgun (WGS) entry which is preliminary data.</text>
</comment>
<dbReference type="EMBL" id="BPQJ01000011">
    <property type="protein sequence ID" value="GJD62559.1"/>
    <property type="molecule type" value="Genomic_DNA"/>
</dbReference>
<name>A0AA37M4T3_9HYPH</name>
<organism evidence="3 4">
    <name type="scientific">Methylobacterium frigidaeris</name>
    <dbReference type="NCBI Taxonomy" id="2038277"/>
    <lineage>
        <taxon>Bacteria</taxon>
        <taxon>Pseudomonadati</taxon>
        <taxon>Pseudomonadota</taxon>
        <taxon>Alphaproteobacteria</taxon>
        <taxon>Hyphomicrobiales</taxon>
        <taxon>Methylobacteriaceae</taxon>
        <taxon>Methylobacterium</taxon>
    </lineage>
</organism>
<reference evidence="3" key="1">
    <citation type="journal article" date="2016" name="Front. Microbiol.">
        <title>Genome Sequence of the Piezophilic, Mesophilic Sulfate-Reducing Bacterium Desulfovibrio indicus J2T.</title>
        <authorList>
            <person name="Cao J."/>
            <person name="Maignien L."/>
            <person name="Shao Z."/>
            <person name="Alain K."/>
            <person name="Jebbar M."/>
        </authorList>
    </citation>
    <scope>NUCLEOTIDE SEQUENCE</scope>
    <source>
        <strain evidence="3">JCM 32048</strain>
    </source>
</reference>
<evidence type="ECO:0000313" key="4">
    <source>
        <dbReference type="Proteomes" id="UP001055286"/>
    </source>
</evidence>
<gene>
    <name evidence="3" type="ORF">MPEAHAMD_2712</name>
</gene>
<evidence type="ECO:0000313" key="3">
    <source>
        <dbReference type="EMBL" id="GJD62559.1"/>
    </source>
</evidence>
<proteinExistence type="predicted"/>
<sequence length="98" mass="10463">MRAMIAVALLGVVCIDAGTALFAQGSDDVPIQRDLRRERRLERRLHQDGQPPALDPNVTPDNPDGVVGFDGPPGLFDDNDVEDDGPMAPGSPADIDDD</sequence>
<feature type="region of interest" description="Disordered" evidence="1">
    <location>
        <begin position="43"/>
        <end position="98"/>
    </location>
</feature>
<dbReference type="AlphaFoldDB" id="A0AA37M4T3"/>